<name>A0ABY3WVU3_9ACTN</name>
<dbReference type="Proteomes" id="UP000828924">
    <property type="component" value="Chromosome"/>
</dbReference>
<sequence>MLVLYSFTLIGLTIGLFPTRKLMTTYAEEISRGVKRERYDYPRSHIAFLVFVVVAMAFAAFVLTQ</sequence>
<keyword evidence="1" id="KW-0472">Membrane</keyword>
<dbReference type="EMBL" id="CP071872">
    <property type="protein sequence ID" value="UNM16769.1"/>
    <property type="molecule type" value="Genomic_DNA"/>
</dbReference>
<protein>
    <submittedName>
        <fullName evidence="2">Uncharacterized protein</fullName>
    </submittedName>
</protein>
<reference evidence="2 3" key="1">
    <citation type="submission" date="2021-03" db="EMBL/GenBank/DDBJ databases">
        <title>Complete genome of Streptomyces formicae strain 1H-GS9 (DSM 100524).</title>
        <authorList>
            <person name="Atanasov K.E."/>
            <person name="Altabella T."/>
            <person name="Ferrer A."/>
        </authorList>
    </citation>
    <scope>NUCLEOTIDE SEQUENCE [LARGE SCALE GENOMIC DNA]</scope>
    <source>
        <strain evidence="2 3">1H-GS9</strain>
    </source>
</reference>
<accession>A0ABY3WVU3</accession>
<organism evidence="2 3">
    <name type="scientific">Streptomyces formicae</name>
    <dbReference type="NCBI Taxonomy" id="1616117"/>
    <lineage>
        <taxon>Bacteria</taxon>
        <taxon>Bacillati</taxon>
        <taxon>Actinomycetota</taxon>
        <taxon>Actinomycetes</taxon>
        <taxon>Kitasatosporales</taxon>
        <taxon>Streptomycetaceae</taxon>
        <taxon>Streptomyces</taxon>
    </lineage>
</organism>
<evidence type="ECO:0000256" key="1">
    <source>
        <dbReference type="SAM" id="Phobius"/>
    </source>
</evidence>
<evidence type="ECO:0000313" key="2">
    <source>
        <dbReference type="EMBL" id="UNM16769.1"/>
    </source>
</evidence>
<feature type="transmembrane region" description="Helical" evidence="1">
    <location>
        <begin position="6"/>
        <end position="23"/>
    </location>
</feature>
<proteinExistence type="predicted"/>
<evidence type="ECO:0000313" key="3">
    <source>
        <dbReference type="Proteomes" id="UP000828924"/>
    </source>
</evidence>
<keyword evidence="1" id="KW-1133">Transmembrane helix</keyword>
<feature type="transmembrane region" description="Helical" evidence="1">
    <location>
        <begin position="44"/>
        <end position="63"/>
    </location>
</feature>
<gene>
    <name evidence="2" type="ORF">J4032_28310</name>
</gene>
<keyword evidence="3" id="KW-1185">Reference proteome</keyword>
<keyword evidence="1" id="KW-0812">Transmembrane</keyword>